<dbReference type="GO" id="GO:0008939">
    <property type="term" value="F:nicotinate-nucleotide-dimethylbenzimidazole phosphoribosyltransferase activity"/>
    <property type="evidence" value="ECO:0007669"/>
    <property type="project" value="UniProtKB-UniRule"/>
</dbReference>
<reference evidence="11 12" key="1">
    <citation type="submission" date="2020-08" db="EMBL/GenBank/DDBJ databases">
        <title>Oceanospirillum sp. nov. isolated from marine sediment.</title>
        <authorList>
            <person name="Ji X."/>
        </authorList>
    </citation>
    <scope>NUCLEOTIDE SEQUENCE [LARGE SCALE GENOMIC DNA]</scope>
    <source>
        <strain evidence="11 12">D5</strain>
    </source>
</reference>
<accession>A0A839IKB1</accession>
<dbReference type="PANTHER" id="PTHR43463:SF1">
    <property type="entry name" value="NICOTINATE-NUCLEOTIDE--DIMETHYLBENZIMIDAZOLE PHOSPHORIBOSYLTRANSFERASE"/>
    <property type="match status" value="1"/>
</dbReference>
<dbReference type="HAMAP" id="MF_00230">
    <property type="entry name" value="CobT"/>
    <property type="match status" value="1"/>
</dbReference>
<dbReference type="NCBIfam" id="NF000996">
    <property type="entry name" value="PRK00105.1"/>
    <property type="match status" value="1"/>
</dbReference>
<evidence type="ECO:0000256" key="6">
    <source>
        <dbReference type="ARBA" id="ARBA00022676"/>
    </source>
</evidence>
<dbReference type="SUPFAM" id="SSF52733">
    <property type="entry name" value="Nicotinate mononucleotide:5,6-dimethylbenzimidazole phosphoribosyltransferase (CobT)"/>
    <property type="match status" value="1"/>
</dbReference>
<comment type="similarity">
    <text evidence="2 10">Belongs to the CobT family.</text>
</comment>
<comment type="function">
    <text evidence="10">Catalyzes the synthesis of alpha-ribazole-5'-phosphate from nicotinate mononucleotide (NAMN) and 5,6-dimethylbenzimidazole (DMB).</text>
</comment>
<dbReference type="EMBL" id="JACJFM010000002">
    <property type="protein sequence ID" value="MBB1485378.1"/>
    <property type="molecule type" value="Genomic_DNA"/>
</dbReference>
<protein>
    <recommendedName>
        <fullName evidence="4 10">Nicotinate-nucleotide--dimethylbenzimidazole phosphoribosyltransferase</fullName>
        <shortName evidence="10">NN:DBI PRT</shortName>
        <ecNumber evidence="3 10">2.4.2.21</ecNumber>
    </recommendedName>
    <alternativeName>
        <fullName evidence="8 10">N(1)-alpha-phosphoribosyltransferase</fullName>
    </alternativeName>
</protein>
<evidence type="ECO:0000256" key="7">
    <source>
        <dbReference type="ARBA" id="ARBA00022679"/>
    </source>
</evidence>
<keyword evidence="7 10" id="KW-0808">Transferase</keyword>
<dbReference type="PANTHER" id="PTHR43463">
    <property type="entry name" value="NICOTINATE-NUCLEOTIDE--DIMETHYLBENZIMIDAZOLE PHOSPHORIBOSYLTRANSFERASE"/>
    <property type="match status" value="1"/>
</dbReference>
<evidence type="ECO:0000256" key="3">
    <source>
        <dbReference type="ARBA" id="ARBA00011991"/>
    </source>
</evidence>
<dbReference type="Proteomes" id="UP000565262">
    <property type="component" value="Unassembled WGS sequence"/>
</dbReference>
<evidence type="ECO:0000313" key="12">
    <source>
        <dbReference type="Proteomes" id="UP000565262"/>
    </source>
</evidence>
<comment type="caution">
    <text evidence="11">The sequence shown here is derived from an EMBL/GenBank/DDBJ whole genome shotgun (WGS) entry which is preliminary data.</text>
</comment>
<dbReference type="InterPro" id="IPR003200">
    <property type="entry name" value="Nict_dMeBzImd_PRibTrfase"/>
</dbReference>
<keyword evidence="6 10" id="KW-0328">Glycosyltransferase</keyword>
<evidence type="ECO:0000256" key="2">
    <source>
        <dbReference type="ARBA" id="ARBA00007110"/>
    </source>
</evidence>
<keyword evidence="5 10" id="KW-0169">Cobalamin biosynthesis</keyword>
<dbReference type="Gene3D" id="3.40.50.10210">
    <property type="match status" value="1"/>
</dbReference>
<name>A0A839IKB1_9GAMM</name>
<feature type="active site" description="Proton acceptor" evidence="10">
    <location>
        <position position="310"/>
    </location>
</feature>
<evidence type="ECO:0000256" key="1">
    <source>
        <dbReference type="ARBA" id="ARBA00005049"/>
    </source>
</evidence>
<dbReference type="AlphaFoldDB" id="A0A839IKB1"/>
<dbReference type="RefSeq" id="WP_182807163.1">
    <property type="nucleotide sequence ID" value="NZ_JACJFM010000002.1"/>
</dbReference>
<organism evidence="11 12">
    <name type="scientific">Oceanospirillum sediminis</name>
    <dbReference type="NCBI Taxonomy" id="2760088"/>
    <lineage>
        <taxon>Bacteria</taxon>
        <taxon>Pseudomonadati</taxon>
        <taxon>Pseudomonadota</taxon>
        <taxon>Gammaproteobacteria</taxon>
        <taxon>Oceanospirillales</taxon>
        <taxon>Oceanospirillaceae</taxon>
        <taxon>Oceanospirillum</taxon>
    </lineage>
</organism>
<dbReference type="UniPathway" id="UPA00061">
    <property type="reaction ID" value="UER00516"/>
</dbReference>
<keyword evidence="12" id="KW-1185">Reference proteome</keyword>
<dbReference type="CDD" id="cd02439">
    <property type="entry name" value="DMB-PRT_CobT"/>
    <property type="match status" value="1"/>
</dbReference>
<dbReference type="NCBIfam" id="TIGR03160">
    <property type="entry name" value="cobT_DBIPRT"/>
    <property type="match status" value="1"/>
</dbReference>
<dbReference type="InterPro" id="IPR017846">
    <property type="entry name" value="Nict_dMeBzImd_PRibTrfase_bact"/>
</dbReference>
<proteinExistence type="inferred from homology"/>
<evidence type="ECO:0000256" key="5">
    <source>
        <dbReference type="ARBA" id="ARBA00022573"/>
    </source>
</evidence>
<comment type="pathway">
    <text evidence="1 10">Nucleoside biosynthesis; alpha-ribazole biosynthesis; alpha-ribazole from 5,6-dimethylbenzimidazole: step 1/2.</text>
</comment>
<sequence length="349" mass="37287">MFHIESTDKRLAQALQRKIDQKTKPPGALGSLEQVALKLGLIQQSLIPVLNAPCMLVFAGDHGIAAEGVSPYPQEVTQQMVMNFLNGGAAINVFCRQNGMDLRVINAGVAEPLPDHPLLADQSMGRGTCNFLNTPAMTAEQAREAIQRGADQVEQLAQQGCNVIGFGEMGIGNTSSAAMLMHHMTGIALAECVGRGTGLDEKGILKKLAVLQQAANHHNTGHNPMAILATFGGFEIAMICGAMLKAAELRMLVLVDGFIASSALLIAHGLYPEILDYCIACHQSDEQGHRKLLDYLGLEPLLRLNMRLGEGSGAAVAYPLICSSLAFLNEMSSFEEAAVSQRKNEADQA</sequence>
<evidence type="ECO:0000256" key="9">
    <source>
        <dbReference type="ARBA" id="ARBA00047340"/>
    </source>
</evidence>
<dbReference type="FunFam" id="3.40.50.10210:FF:000001">
    <property type="entry name" value="Nicotinate-nucleotide--dimethylbenzimidazole phosphoribosyltransferase"/>
    <property type="match status" value="1"/>
</dbReference>
<evidence type="ECO:0000313" key="11">
    <source>
        <dbReference type="EMBL" id="MBB1485378.1"/>
    </source>
</evidence>
<evidence type="ECO:0000256" key="8">
    <source>
        <dbReference type="ARBA" id="ARBA00030686"/>
    </source>
</evidence>
<comment type="catalytic activity">
    <reaction evidence="9 10">
        <text>5,6-dimethylbenzimidazole + nicotinate beta-D-ribonucleotide = alpha-ribazole 5'-phosphate + nicotinate + H(+)</text>
        <dbReference type="Rhea" id="RHEA:11196"/>
        <dbReference type="ChEBI" id="CHEBI:15378"/>
        <dbReference type="ChEBI" id="CHEBI:15890"/>
        <dbReference type="ChEBI" id="CHEBI:32544"/>
        <dbReference type="ChEBI" id="CHEBI:57502"/>
        <dbReference type="ChEBI" id="CHEBI:57918"/>
        <dbReference type="EC" id="2.4.2.21"/>
    </reaction>
</comment>
<evidence type="ECO:0000256" key="10">
    <source>
        <dbReference type="HAMAP-Rule" id="MF_00230"/>
    </source>
</evidence>
<gene>
    <name evidence="10 11" type="primary">cobT</name>
    <name evidence="11" type="ORF">H4O21_01935</name>
</gene>
<dbReference type="Gene3D" id="1.10.1610.10">
    <property type="match status" value="1"/>
</dbReference>
<evidence type="ECO:0000256" key="4">
    <source>
        <dbReference type="ARBA" id="ARBA00015486"/>
    </source>
</evidence>
<dbReference type="EC" id="2.4.2.21" evidence="3 10"/>
<dbReference type="InterPro" id="IPR036087">
    <property type="entry name" value="Nict_dMeBzImd_PRibTrfase_sf"/>
</dbReference>
<dbReference type="InterPro" id="IPR023195">
    <property type="entry name" value="Nict_dMeBzImd_PRibTrfase_N"/>
</dbReference>
<dbReference type="GO" id="GO:0009236">
    <property type="term" value="P:cobalamin biosynthetic process"/>
    <property type="evidence" value="ECO:0007669"/>
    <property type="project" value="UniProtKB-UniRule"/>
</dbReference>
<dbReference type="Pfam" id="PF02277">
    <property type="entry name" value="DBI_PRT"/>
    <property type="match status" value="1"/>
</dbReference>